<keyword evidence="2" id="KW-0812">Transmembrane</keyword>
<keyword evidence="2" id="KW-0472">Membrane</keyword>
<proteinExistence type="predicted"/>
<dbReference type="AlphaFoldDB" id="A0A2N0NEP8"/>
<reference evidence="3 4" key="2">
    <citation type="submission" date="2017-09" db="EMBL/GenBank/DDBJ databases">
        <title>Extensive intraspecific genome diversity in a model arbuscular mycorrhizal fungus.</title>
        <authorList>
            <person name="Chen E.C."/>
            <person name="Morin E."/>
            <person name="Beaudet D."/>
            <person name="Noel J."/>
            <person name="Ndikumana S."/>
            <person name="Charron P."/>
            <person name="St-Onge C."/>
            <person name="Giorgi J."/>
            <person name="Grigoriev I.V."/>
            <person name="Roux C."/>
            <person name="Martin F.M."/>
            <person name="Corradi N."/>
        </authorList>
    </citation>
    <scope>NUCLEOTIDE SEQUENCE [LARGE SCALE GENOMIC DNA]</scope>
    <source>
        <strain evidence="3 4">A5</strain>
    </source>
</reference>
<gene>
    <name evidence="3" type="ORF">RhiirA5_442500</name>
</gene>
<keyword evidence="2" id="KW-1133">Transmembrane helix</keyword>
<accession>A0A2N0NEP8</accession>
<name>A0A2N0NEP8_9GLOM</name>
<organism evidence="3 4">
    <name type="scientific">Rhizophagus irregularis</name>
    <dbReference type="NCBI Taxonomy" id="588596"/>
    <lineage>
        <taxon>Eukaryota</taxon>
        <taxon>Fungi</taxon>
        <taxon>Fungi incertae sedis</taxon>
        <taxon>Mucoromycota</taxon>
        <taxon>Glomeromycotina</taxon>
        <taxon>Glomeromycetes</taxon>
        <taxon>Glomerales</taxon>
        <taxon>Glomeraceae</taxon>
        <taxon>Rhizophagus</taxon>
    </lineage>
</organism>
<evidence type="ECO:0000256" key="1">
    <source>
        <dbReference type="SAM" id="MobiDB-lite"/>
    </source>
</evidence>
<feature type="transmembrane region" description="Helical" evidence="2">
    <location>
        <begin position="6"/>
        <end position="25"/>
    </location>
</feature>
<feature type="compositionally biased region" description="Basic residues" evidence="1">
    <location>
        <begin position="39"/>
        <end position="65"/>
    </location>
</feature>
<evidence type="ECO:0000313" key="3">
    <source>
        <dbReference type="EMBL" id="PKB93050.1"/>
    </source>
</evidence>
<evidence type="ECO:0000313" key="4">
    <source>
        <dbReference type="Proteomes" id="UP000232722"/>
    </source>
</evidence>
<protein>
    <submittedName>
        <fullName evidence="3">Uncharacterized protein</fullName>
    </submittedName>
</protein>
<evidence type="ECO:0000256" key="2">
    <source>
        <dbReference type="SAM" id="Phobius"/>
    </source>
</evidence>
<feature type="region of interest" description="Disordered" evidence="1">
    <location>
        <begin position="34"/>
        <end position="65"/>
    </location>
</feature>
<comment type="caution">
    <text evidence="3">The sequence shown here is derived from an EMBL/GenBank/DDBJ whole genome shotgun (WGS) entry which is preliminary data.</text>
</comment>
<sequence>MENLLHYLFILFIYFLFILCEVGKIKEKATFDQKEGRTANHRTCHLTKPRDSKKRTSTLYKHRKQ</sequence>
<reference evidence="3 4" key="1">
    <citation type="submission" date="2016-04" db="EMBL/GenBank/DDBJ databases">
        <title>Genome analyses suggest a sexual origin of heterokaryosis in a supposedly ancient asexual fungus.</title>
        <authorList>
            <person name="Ropars J."/>
            <person name="Sedzielewska K."/>
            <person name="Noel J."/>
            <person name="Charron P."/>
            <person name="Farinelli L."/>
            <person name="Marton T."/>
            <person name="Kruger M."/>
            <person name="Pelin A."/>
            <person name="Brachmann A."/>
            <person name="Corradi N."/>
        </authorList>
    </citation>
    <scope>NUCLEOTIDE SEQUENCE [LARGE SCALE GENOMIC DNA]</scope>
    <source>
        <strain evidence="3 4">A5</strain>
    </source>
</reference>
<dbReference type="EMBL" id="LLXJ01009097">
    <property type="protein sequence ID" value="PKB93050.1"/>
    <property type="molecule type" value="Genomic_DNA"/>
</dbReference>
<dbReference type="Proteomes" id="UP000232722">
    <property type="component" value="Unassembled WGS sequence"/>
</dbReference>